<dbReference type="InterPro" id="IPR029055">
    <property type="entry name" value="Ntn_hydrolases_N"/>
</dbReference>
<organism evidence="3 4">
    <name type="scientific">Achromobacter ruhlandii</name>
    <dbReference type="NCBI Taxonomy" id="72557"/>
    <lineage>
        <taxon>Bacteria</taxon>
        <taxon>Pseudomonadati</taxon>
        <taxon>Pseudomonadota</taxon>
        <taxon>Betaproteobacteria</taxon>
        <taxon>Burkholderiales</taxon>
        <taxon>Alcaligenaceae</taxon>
        <taxon>Achromobacter</taxon>
    </lineage>
</organism>
<evidence type="ECO:0000256" key="1">
    <source>
        <dbReference type="ARBA" id="ARBA00009381"/>
    </source>
</evidence>
<dbReference type="EMBL" id="JABBZE010000718">
    <property type="protein sequence ID" value="NMU93568.1"/>
    <property type="molecule type" value="Genomic_DNA"/>
</dbReference>
<gene>
    <name evidence="3" type="ORF">HGQ98_29840</name>
</gene>
<dbReference type="GO" id="GO:0016740">
    <property type="term" value="F:transferase activity"/>
    <property type="evidence" value="ECO:0007669"/>
    <property type="project" value="UniProtKB-KW"/>
</dbReference>
<dbReference type="PANTHER" id="PTHR43199:SF1">
    <property type="entry name" value="GLUTATHIONE HYDROLASE PROENZYME"/>
    <property type="match status" value="1"/>
</dbReference>
<comment type="caution">
    <text evidence="3">The sequence shown here is derived from an EMBL/GenBank/DDBJ whole genome shotgun (WGS) entry which is preliminary data.</text>
</comment>
<dbReference type="PRINTS" id="PR01210">
    <property type="entry name" value="GGTRANSPTASE"/>
</dbReference>
<dbReference type="InterPro" id="IPR051792">
    <property type="entry name" value="GGT_bact"/>
</dbReference>
<comment type="similarity">
    <text evidence="1">Belongs to the gamma-glutamyltransferase family.</text>
</comment>
<dbReference type="Pfam" id="PF01019">
    <property type="entry name" value="G_glu_transpept"/>
    <property type="match status" value="1"/>
</dbReference>
<sequence length="160" mass="16349">MRVRRSSAALLLAVMLAATPSAWARSPAASGFRSSVAATGSQARELARAAHFMVVAANPLATAAGNEMLKRGGSVVDAAIATQLGLNLVEPQSSGIGGGAFMVVYSAKDRAIVTYDSRETAPAAARPDRFLDAEGKPLPFAQAVNNGMAVGVPGLLRGLE</sequence>
<dbReference type="AlphaFoldDB" id="A0A848NL67"/>
<dbReference type="Proteomes" id="UP000542405">
    <property type="component" value="Unassembled WGS sequence"/>
</dbReference>
<accession>A0A848NL67</accession>
<keyword evidence="2" id="KW-0732">Signal</keyword>
<feature type="non-terminal residue" evidence="3">
    <location>
        <position position="160"/>
    </location>
</feature>
<name>A0A848NL67_9BURK</name>
<evidence type="ECO:0000313" key="4">
    <source>
        <dbReference type="Proteomes" id="UP000542405"/>
    </source>
</evidence>
<reference evidence="3 4" key="1">
    <citation type="submission" date="2020-04" db="EMBL/GenBank/DDBJ databases">
        <title>Achromobacter ruhlandii genome sequencing and assembly.</title>
        <authorList>
            <person name="Martins R.C.R."/>
            <person name="Perdigao-Neto L.V."/>
            <person name="Levin A.S.S."/>
            <person name="Costa S.F."/>
        </authorList>
    </citation>
    <scope>NUCLEOTIDE SEQUENCE [LARGE SCALE GENOMIC DNA]</scope>
    <source>
        <strain evidence="3 4">9035ralo</strain>
    </source>
</reference>
<protein>
    <submittedName>
        <fullName evidence="3">Gamma-glutamyltransferase</fullName>
    </submittedName>
</protein>
<evidence type="ECO:0000256" key="2">
    <source>
        <dbReference type="SAM" id="SignalP"/>
    </source>
</evidence>
<feature type="chain" id="PRO_5032446360" evidence="2">
    <location>
        <begin position="25"/>
        <end position="160"/>
    </location>
</feature>
<proteinExistence type="inferred from homology"/>
<evidence type="ECO:0000313" key="3">
    <source>
        <dbReference type="EMBL" id="NMU93568.1"/>
    </source>
</evidence>
<dbReference type="PANTHER" id="PTHR43199">
    <property type="entry name" value="GLUTATHIONE HYDROLASE"/>
    <property type="match status" value="1"/>
</dbReference>
<dbReference type="RefSeq" id="WP_169538046.1">
    <property type="nucleotide sequence ID" value="NZ_JABBZE010000718.1"/>
</dbReference>
<keyword evidence="3" id="KW-0808">Transferase</keyword>
<dbReference type="SUPFAM" id="SSF56235">
    <property type="entry name" value="N-terminal nucleophile aminohydrolases (Ntn hydrolases)"/>
    <property type="match status" value="1"/>
</dbReference>
<feature type="signal peptide" evidence="2">
    <location>
        <begin position="1"/>
        <end position="24"/>
    </location>
</feature>